<sequence>MTRNLLIGLGAVLLSVTAVPGMADVTLSPLTRYETGVFEKGAAEISTFDKDSKRLFVVNGATASVDIFDMSNPSKLVPVGKIDIAAYGAGVNSVAFKNGVLAAAIEAKPKQQPGTIAFFKADGSFISKVTAGALPDMIGFTPNGRYVLTANEGEPNDAYEDPEGSITIVDLKNGADKLTDADVKHVNFQKIEKAPEGARIGKPGQTFAQDAEPEYIAFSPDSRTAYVGLQENNALAMIDIASASLTKVVGLGFQDHKVHPLDASDKDGGINIKNWQVKGVYMPDTLAAFAIDGKTYILSANEGDGRDYKAWGDEERIAKLKLDPAAFPNAAELQDGKNLGRLKAIKTLGDANGDGLHEEIYVYGARSFSIWDADGKQVADSGADFEKITAERFPAYFNSSRDSAKLDDRSDDKGPEPEGIAVGQIDGKTYAFIGLERMGGVMIYDVSTPAKPRFIDYVTSRDFTGDHKGGKAGDLAPEGLLFIGASDSPNGKPLLVVTSEVSGSTAVFEVVKK</sequence>
<proteinExistence type="predicted"/>
<dbReference type="InterPro" id="IPR011045">
    <property type="entry name" value="N2O_reductase_N"/>
</dbReference>
<dbReference type="InterPro" id="IPR015943">
    <property type="entry name" value="WD40/YVTN_repeat-like_dom_sf"/>
</dbReference>
<evidence type="ECO:0000313" key="5">
    <source>
        <dbReference type="Proteomes" id="UP001597295"/>
    </source>
</evidence>
<feature type="chain" id="PRO_5047541806" evidence="2">
    <location>
        <begin position="24"/>
        <end position="513"/>
    </location>
</feature>
<feature type="domain" description="Choice-of-anchor I" evidence="3">
    <location>
        <begin position="40"/>
        <end position="510"/>
    </location>
</feature>
<keyword evidence="5" id="KW-1185">Reference proteome</keyword>
<dbReference type="Pfam" id="PF22494">
    <property type="entry name" value="choice_anch_I"/>
    <property type="match status" value="1"/>
</dbReference>
<feature type="compositionally biased region" description="Basic and acidic residues" evidence="1">
    <location>
        <begin position="402"/>
        <end position="416"/>
    </location>
</feature>
<gene>
    <name evidence="4" type="ORF">ACFSM5_03215</name>
</gene>
<feature type="region of interest" description="Disordered" evidence="1">
    <location>
        <begin position="401"/>
        <end position="420"/>
    </location>
</feature>
<reference evidence="5" key="1">
    <citation type="journal article" date="2019" name="Int. J. Syst. Evol. Microbiol.">
        <title>The Global Catalogue of Microorganisms (GCM) 10K type strain sequencing project: providing services to taxonomists for standard genome sequencing and annotation.</title>
        <authorList>
            <consortium name="The Broad Institute Genomics Platform"/>
            <consortium name="The Broad Institute Genome Sequencing Center for Infectious Disease"/>
            <person name="Wu L."/>
            <person name="Ma J."/>
        </authorList>
    </citation>
    <scope>NUCLEOTIDE SEQUENCE [LARGE SCALE GENOMIC DNA]</scope>
    <source>
        <strain evidence="5">CGMCC 1.19062</strain>
    </source>
</reference>
<accession>A0ABW5DLM5</accession>
<dbReference type="PANTHER" id="PTHR46928">
    <property type="entry name" value="MESENCHYME-SPECIFIC CELL SURFACE GLYCOPROTEIN"/>
    <property type="match status" value="1"/>
</dbReference>
<dbReference type="InterPro" id="IPR052956">
    <property type="entry name" value="Mesenchyme-surface_protein"/>
</dbReference>
<dbReference type="SUPFAM" id="SSF51004">
    <property type="entry name" value="C-terminal (heme d1) domain of cytochrome cd1-nitrite reductase"/>
    <property type="match status" value="1"/>
</dbReference>
<evidence type="ECO:0000259" key="3">
    <source>
        <dbReference type="Pfam" id="PF22494"/>
    </source>
</evidence>
<dbReference type="RefSeq" id="WP_379874796.1">
    <property type="nucleotide sequence ID" value="NZ_JBHUIP010000003.1"/>
</dbReference>
<organism evidence="4 5">
    <name type="scientific">Lacibacterium aquatile</name>
    <dbReference type="NCBI Taxonomy" id="1168082"/>
    <lineage>
        <taxon>Bacteria</taxon>
        <taxon>Pseudomonadati</taxon>
        <taxon>Pseudomonadota</taxon>
        <taxon>Alphaproteobacteria</taxon>
        <taxon>Rhodospirillales</taxon>
        <taxon>Rhodospirillaceae</taxon>
    </lineage>
</organism>
<evidence type="ECO:0000256" key="1">
    <source>
        <dbReference type="SAM" id="MobiDB-lite"/>
    </source>
</evidence>
<dbReference type="InterPro" id="IPR011048">
    <property type="entry name" value="Haem_d1_sf"/>
</dbReference>
<dbReference type="SUPFAM" id="SSF50974">
    <property type="entry name" value="Nitrous oxide reductase, N-terminal domain"/>
    <property type="match status" value="1"/>
</dbReference>
<feature type="signal peptide" evidence="2">
    <location>
        <begin position="1"/>
        <end position="23"/>
    </location>
</feature>
<dbReference type="Proteomes" id="UP001597295">
    <property type="component" value="Unassembled WGS sequence"/>
</dbReference>
<dbReference type="EMBL" id="JBHUIP010000003">
    <property type="protein sequence ID" value="MFD2261882.1"/>
    <property type="molecule type" value="Genomic_DNA"/>
</dbReference>
<evidence type="ECO:0000256" key="2">
    <source>
        <dbReference type="SAM" id="SignalP"/>
    </source>
</evidence>
<comment type="caution">
    <text evidence="4">The sequence shown here is derived from an EMBL/GenBank/DDBJ whole genome shotgun (WGS) entry which is preliminary data.</text>
</comment>
<dbReference type="Gene3D" id="2.130.10.10">
    <property type="entry name" value="YVTN repeat-like/Quinoprotein amine dehydrogenase"/>
    <property type="match status" value="1"/>
</dbReference>
<dbReference type="PANTHER" id="PTHR46928:SF1">
    <property type="entry name" value="MESENCHYME-SPECIFIC CELL SURFACE GLYCOPROTEIN"/>
    <property type="match status" value="1"/>
</dbReference>
<protein>
    <submittedName>
        <fullName evidence="4">Choice-of-anchor I family protein</fullName>
    </submittedName>
</protein>
<dbReference type="InterPro" id="IPR055188">
    <property type="entry name" value="Choice_anch_I"/>
</dbReference>
<name>A0ABW5DLM5_9PROT</name>
<dbReference type="NCBIfam" id="NF038117">
    <property type="entry name" value="choice_anch_I"/>
    <property type="match status" value="1"/>
</dbReference>
<evidence type="ECO:0000313" key="4">
    <source>
        <dbReference type="EMBL" id="MFD2261882.1"/>
    </source>
</evidence>
<keyword evidence="2" id="KW-0732">Signal</keyword>